<dbReference type="AlphaFoldDB" id="A4RZ23"/>
<evidence type="ECO:0000256" key="1">
    <source>
        <dbReference type="ARBA" id="ARBA00004123"/>
    </source>
</evidence>
<gene>
    <name evidence="4" type="ORF">OSTLU_7426</name>
</gene>
<sequence length="144" mass="15859">MFYSQYILAKRGPLGTIWIAAHLDRKLRKNQIAETDIVSSVKSIINPDAPLALRLSGQLMLGVVRIYSRKVNYLFQDCSEALVKIKQVFRPGTVDLPADAATAPNATITLPDNYDDLEFFFDPGMANGATGRASVSRENITLAD</sequence>
<comment type="subcellular location">
    <subcellularLocation>
        <location evidence="1">Nucleus</location>
    </subcellularLocation>
</comment>
<dbReference type="GeneID" id="5002275"/>
<keyword evidence="2" id="KW-0539">Nucleus</keyword>
<dbReference type="GO" id="GO:0008278">
    <property type="term" value="C:cohesin complex"/>
    <property type="evidence" value="ECO:0007669"/>
    <property type="project" value="InterPro"/>
</dbReference>
<dbReference type="RefSeq" id="XP_001418499.1">
    <property type="nucleotide sequence ID" value="XM_001418462.1"/>
</dbReference>
<keyword evidence="5" id="KW-1185">Reference proteome</keyword>
<dbReference type="OMA" id="PYHTITL"/>
<feature type="domain" description="Rad21/Rec8-like protein N-terminal" evidence="3">
    <location>
        <begin position="1"/>
        <end position="102"/>
    </location>
</feature>
<dbReference type="Gramene" id="ABO96792">
    <property type="protein sequence ID" value="ABO96792"/>
    <property type="gene ID" value="OSTLU_7426"/>
</dbReference>
<dbReference type="OrthoDB" id="10071381at2759"/>
<dbReference type="PANTHER" id="PTHR12585">
    <property type="entry name" value="SCC1 / RAD21 FAMILY MEMBER"/>
    <property type="match status" value="1"/>
</dbReference>
<proteinExistence type="predicted"/>
<dbReference type="eggNOG" id="KOG1213">
    <property type="taxonomic scope" value="Eukaryota"/>
</dbReference>
<dbReference type="GO" id="GO:0005634">
    <property type="term" value="C:nucleus"/>
    <property type="evidence" value="ECO:0007669"/>
    <property type="project" value="UniProtKB-SubCell"/>
</dbReference>
<name>A4RZ23_OSTLU</name>
<evidence type="ECO:0000313" key="4">
    <source>
        <dbReference type="EMBL" id="ABO96792.1"/>
    </source>
</evidence>
<dbReference type="InterPro" id="IPR006910">
    <property type="entry name" value="Rad21_Rec8_N"/>
</dbReference>
<reference evidence="4 5" key="1">
    <citation type="journal article" date="2007" name="Proc. Natl. Acad. Sci. U.S.A.">
        <title>The tiny eukaryote Ostreococcus provides genomic insights into the paradox of plankton speciation.</title>
        <authorList>
            <person name="Palenik B."/>
            <person name="Grimwood J."/>
            <person name="Aerts A."/>
            <person name="Rouze P."/>
            <person name="Salamov A."/>
            <person name="Putnam N."/>
            <person name="Dupont C."/>
            <person name="Jorgensen R."/>
            <person name="Derelle E."/>
            <person name="Rombauts S."/>
            <person name="Zhou K."/>
            <person name="Otillar R."/>
            <person name="Merchant S.S."/>
            <person name="Podell S."/>
            <person name="Gaasterland T."/>
            <person name="Napoli C."/>
            <person name="Gendler K."/>
            <person name="Manuell A."/>
            <person name="Tai V."/>
            <person name="Vallon O."/>
            <person name="Piganeau G."/>
            <person name="Jancek S."/>
            <person name="Heijde M."/>
            <person name="Jabbari K."/>
            <person name="Bowler C."/>
            <person name="Lohr M."/>
            <person name="Robbens S."/>
            <person name="Werner G."/>
            <person name="Dubchak I."/>
            <person name="Pazour G.J."/>
            <person name="Ren Q."/>
            <person name="Paulsen I."/>
            <person name="Delwiche C."/>
            <person name="Schmutz J."/>
            <person name="Rokhsar D."/>
            <person name="Van de Peer Y."/>
            <person name="Moreau H."/>
            <person name="Grigoriev I.V."/>
        </authorList>
    </citation>
    <scope>NUCLEOTIDE SEQUENCE [LARGE SCALE GENOMIC DNA]</scope>
    <source>
        <strain evidence="4 5">CCE9901</strain>
    </source>
</reference>
<dbReference type="PANTHER" id="PTHR12585:SF69">
    <property type="entry name" value="FI11703P"/>
    <property type="match status" value="1"/>
</dbReference>
<dbReference type="EMBL" id="CP000586">
    <property type="protein sequence ID" value="ABO96792.1"/>
    <property type="molecule type" value="Genomic_DNA"/>
</dbReference>
<evidence type="ECO:0000256" key="2">
    <source>
        <dbReference type="ARBA" id="ARBA00023242"/>
    </source>
</evidence>
<accession>A4RZ23</accession>
<dbReference type="STRING" id="436017.A4RZ23"/>
<feature type="non-terminal residue" evidence="4">
    <location>
        <position position="144"/>
    </location>
</feature>
<dbReference type="GO" id="GO:0007062">
    <property type="term" value="P:sister chromatid cohesion"/>
    <property type="evidence" value="ECO:0007669"/>
    <property type="project" value="InterPro"/>
</dbReference>
<dbReference type="GO" id="GO:1990414">
    <property type="term" value="P:replication-born double-strand break repair via sister chromatid exchange"/>
    <property type="evidence" value="ECO:0007669"/>
    <property type="project" value="TreeGrafter"/>
</dbReference>
<dbReference type="InterPro" id="IPR039781">
    <property type="entry name" value="Rad21/Rec8-like"/>
</dbReference>
<dbReference type="GO" id="GO:0003682">
    <property type="term" value="F:chromatin binding"/>
    <property type="evidence" value="ECO:0007669"/>
    <property type="project" value="TreeGrafter"/>
</dbReference>
<dbReference type="KEGG" id="olu:OSTLU_7426"/>
<dbReference type="Proteomes" id="UP000001568">
    <property type="component" value="Chromosome 6"/>
</dbReference>
<dbReference type="HOGENOM" id="CLU_106119_1_0_1"/>
<evidence type="ECO:0000259" key="3">
    <source>
        <dbReference type="Pfam" id="PF04825"/>
    </source>
</evidence>
<protein>
    <recommendedName>
        <fullName evidence="3">Rad21/Rec8-like protein N-terminal domain-containing protein</fullName>
    </recommendedName>
</protein>
<evidence type="ECO:0000313" key="5">
    <source>
        <dbReference type="Proteomes" id="UP000001568"/>
    </source>
</evidence>
<dbReference type="Pfam" id="PF04825">
    <property type="entry name" value="Rad21_Rec8_N"/>
    <property type="match status" value="1"/>
</dbReference>
<organism evidence="4 5">
    <name type="scientific">Ostreococcus lucimarinus (strain CCE9901)</name>
    <dbReference type="NCBI Taxonomy" id="436017"/>
    <lineage>
        <taxon>Eukaryota</taxon>
        <taxon>Viridiplantae</taxon>
        <taxon>Chlorophyta</taxon>
        <taxon>Mamiellophyceae</taxon>
        <taxon>Mamiellales</taxon>
        <taxon>Bathycoccaceae</taxon>
        <taxon>Ostreococcus</taxon>
    </lineage>
</organism>